<accession>A0ABQ9HAP4</accession>
<evidence type="ECO:0000313" key="2">
    <source>
        <dbReference type="Proteomes" id="UP001159363"/>
    </source>
</evidence>
<dbReference type="EMBL" id="JARBHB010000006">
    <property type="protein sequence ID" value="KAJ8881386.1"/>
    <property type="molecule type" value="Genomic_DNA"/>
</dbReference>
<keyword evidence="2" id="KW-1185">Reference proteome</keyword>
<sequence length="436" mass="49966">MPANVRTDKDHKEDVQLWNFTCLRRKLNASDCCALNVLKLSAACESDRCALSPVLPHYQYDYEIKSLTDCSQMSSVDFNWHYNSSRNCSLRCGCQDPGPAVLVHPLQCIFRALGHGLYMALTCWKCNLAIRNGHSRVSDTGDRKLVPSVAETHLSFTVSRKSRRVGVLHQRNDDGRGRGVTPRKPLHNCSVRHILHISTLWPKIHRPLGLRIEAMVTRLRLANIRPETRTQNPLHRKPSNNQLRPLPLSKARVECDAKLSEYFVYSQECSSQHPPQIVRWRHALSRNVRYFCLLDCFRLRAKKTGDSRENPPTSGIDRYDFHVQNCGTDPAGNRTLFAWVGGEWSNHYTPAVPTRIPHQLKFVVNLLKLMVPNAMSRKQVWLRCTAFAKDRTGVQDEQRSSWPSKSTTDENVRRIGGLVQDDRRIRFGDITKELNI</sequence>
<protein>
    <submittedName>
        <fullName evidence="1">Uncharacterized protein</fullName>
    </submittedName>
</protein>
<proteinExistence type="predicted"/>
<comment type="caution">
    <text evidence="1">The sequence shown here is derived from an EMBL/GenBank/DDBJ whole genome shotgun (WGS) entry which is preliminary data.</text>
</comment>
<organism evidence="1 2">
    <name type="scientific">Dryococelus australis</name>
    <dbReference type="NCBI Taxonomy" id="614101"/>
    <lineage>
        <taxon>Eukaryota</taxon>
        <taxon>Metazoa</taxon>
        <taxon>Ecdysozoa</taxon>
        <taxon>Arthropoda</taxon>
        <taxon>Hexapoda</taxon>
        <taxon>Insecta</taxon>
        <taxon>Pterygota</taxon>
        <taxon>Neoptera</taxon>
        <taxon>Polyneoptera</taxon>
        <taxon>Phasmatodea</taxon>
        <taxon>Verophasmatodea</taxon>
        <taxon>Anareolatae</taxon>
        <taxon>Phasmatidae</taxon>
        <taxon>Eurycanthinae</taxon>
        <taxon>Dryococelus</taxon>
    </lineage>
</organism>
<evidence type="ECO:0000313" key="1">
    <source>
        <dbReference type="EMBL" id="KAJ8881386.1"/>
    </source>
</evidence>
<name>A0ABQ9HAP4_9NEOP</name>
<reference evidence="1 2" key="1">
    <citation type="submission" date="2023-02" db="EMBL/GenBank/DDBJ databases">
        <title>LHISI_Scaffold_Assembly.</title>
        <authorList>
            <person name="Stuart O.P."/>
            <person name="Cleave R."/>
            <person name="Magrath M.J.L."/>
            <person name="Mikheyev A.S."/>
        </authorList>
    </citation>
    <scope>NUCLEOTIDE SEQUENCE [LARGE SCALE GENOMIC DNA]</scope>
    <source>
        <strain evidence="1">Daus_M_001</strain>
        <tissue evidence="1">Leg muscle</tissue>
    </source>
</reference>
<dbReference type="Proteomes" id="UP001159363">
    <property type="component" value="Chromosome 5"/>
</dbReference>
<gene>
    <name evidence="1" type="ORF">PR048_017867</name>
</gene>